<dbReference type="InterPro" id="IPR026960">
    <property type="entry name" value="RVT-Znf"/>
</dbReference>
<sequence length="157" mass="18522">KDSAAQWFQYRILHRILPVKNYLKKIKATDNDDCTFCGNSTETIEHIFVSCSHSLAMWNQFSIHIYNTTSERVGFNISNVIFGNCPLLDTNMVVNFLILYGKLFIFYCSKQNKLPCLSGLLCYLKVKYEIEKCISYKNAEMKIFDKRWSLWRNIFQE</sequence>
<accession>A0A8W8JRP8</accession>
<evidence type="ECO:0000313" key="2">
    <source>
        <dbReference type="EnsemblMetazoa" id="G20609.1:cds"/>
    </source>
</evidence>
<feature type="domain" description="Reverse transcriptase zinc-binding" evidence="1">
    <location>
        <begin position="6"/>
        <end position="58"/>
    </location>
</feature>
<protein>
    <recommendedName>
        <fullName evidence="1">Reverse transcriptase zinc-binding domain-containing protein</fullName>
    </recommendedName>
</protein>
<dbReference type="Pfam" id="PF13966">
    <property type="entry name" value="zf-RVT"/>
    <property type="match status" value="1"/>
</dbReference>
<name>A0A8W8JRP8_MAGGI</name>
<evidence type="ECO:0000313" key="3">
    <source>
        <dbReference type="Proteomes" id="UP000005408"/>
    </source>
</evidence>
<evidence type="ECO:0000259" key="1">
    <source>
        <dbReference type="Pfam" id="PF13966"/>
    </source>
</evidence>
<dbReference type="Proteomes" id="UP000005408">
    <property type="component" value="Unassembled WGS sequence"/>
</dbReference>
<reference evidence="2" key="1">
    <citation type="submission" date="2022-08" db="UniProtKB">
        <authorList>
            <consortium name="EnsemblMetazoa"/>
        </authorList>
    </citation>
    <scope>IDENTIFICATION</scope>
    <source>
        <strain evidence="2">05x7-T-G4-1.051#20</strain>
    </source>
</reference>
<keyword evidence="3" id="KW-1185">Reference proteome</keyword>
<dbReference type="EnsemblMetazoa" id="G20609.1">
    <property type="protein sequence ID" value="G20609.1:cds"/>
    <property type="gene ID" value="G20609"/>
</dbReference>
<proteinExistence type="predicted"/>
<organism evidence="2 3">
    <name type="scientific">Magallana gigas</name>
    <name type="common">Pacific oyster</name>
    <name type="synonym">Crassostrea gigas</name>
    <dbReference type="NCBI Taxonomy" id="29159"/>
    <lineage>
        <taxon>Eukaryota</taxon>
        <taxon>Metazoa</taxon>
        <taxon>Spiralia</taxon>
        <taxon>Lophotrochozoa</taxon>
        <taxon>Mollusca</taxon>
        <taxon>Bivalvia</taxon>
        <taxon>Autobranchia</taxon>
        <taxon>Pteriomorphia</taxon>
        <taxon>Ostreida</taxon>
        <taxon>Ostreoidea</taxon>
        <taxon>Ostreidae</taxon>
        <taxon>Magallana</taxon>
    </lineage>
</organism>
<dbReference type="AlphaFoldDB" id="A0A8W8JRP8"/>